<dbReference type="EMBL" id="CP029554">
    <property type="protein sequence ID" value="AXE34289.1"/>
    <property type="molecule type" value="Genomic_DNA"/>
</dbReference>
<keyword evidence="1" id="KW-0812">Transmembrane</keyword>
<reference evidence="2 4" key="1">
    <citation type="submission" date="2018-05" db="EMBL/GenBank/DDBJ databases">
        <title>Genome sequencing, assembly and analysis of the novel insecticidal bacterium, Chromobacterium phragmitis.</title>
        <authorList>
            <person name="Sparks M.E."/>
            <person name="Blackburn M.B."/>
            <person name="Gundersen-Rindal D.E."/>
        </authorList>
    </citation>
    <scope>NUCLEOTIDE SEQUENCE [LARGE SCALE GENOMIC DNA]</scope>
    <source>
        <strain evidence="2">IIBBL 274-1</strain>
    </source>
</reference>
<dbReference type="KEGG" id="chrb:DK843_03675"/>
<dbReference type="Proteomes" id="UP000252038">
    <property type="component" value="Chromosome"/>
</dbReference>
<organism evidence="2 4">
    <name type="scientific">Chromobacterium phragmitis</name>
    <dbReference type="NCBI Taxonomy" id="2202141"/>
    <lineage>
        <taxon>Bacteria</taxon>
        <taxon>Pseudomonadati</taxon>
        <taxon>Pseudomonadota</taxon>
        <taxon>Betaproteobacteria</taxon>
        <taxon>Neisseriales</taxon>
        <taxon>Chromobacteriaceae</taxon>
        <taxon>Chromobacterium</taxon>
    </lineage>
</organism>
<keyword evidence="1" id="KW-1133">Transmembrane helix</keyword>
<feature type="transmembrane region" description="Helical" evidence="1">
    <location>
        <begin position="6"/>
        <end position="27"/>
    </location>
</feature>
<dbReference type="AlphaFoldDB" id="A0A344UDZ5"/>
<evidence type="ECO:0000313" key="4">
    <source>
        <dbReference type="Proteomes" id="UP000252038"/>
    </source>
</evidence>
<evidence type="ECO:0000256" key="1">
    <source>
        <dbReference type="SAM" id="Phobius"/>
    </source>
</evidence>
<dbReference type="RefSeq" id="WP_114072578.1">
    <property type="nucleotide sequence ID" value="NZ_CP029554.1"/>
</dbReference>
<accession>A0A344UDZ5</accession>
<sequence length="262" mass="30024">MLKRKAIPLSLLAIIAIIISGVITMNINDEEKSPKTKDHILDKDGLITKYDSFISERMNKKKLTPIDKTQLESFLKLNLDILSGLITPEEVDRTNINVDVKLWAPKLLTAPIISATMTNTYIIKEPTSSTKGVYGEFSSSILRKDDKAPWEYSSLSMLNLYKFPILTDFEPTDYAKLNLKLVDKFLLSNLENQAQRIDFSPTSNYKEFASSNRNGLNYAFYKFISTKSAVPLTVVFGVQEDQYNEHEIYPKNWYYVYMKRGS</sequence>
<gene>
    <name evidence="2" type="ORF">DK843_03675</name>
    <name evidence="3" type="ORF">DK843_08270</name>
</gene>
<keyword evidence="1" id="KW-0472">Membrane</keyword>
<protein>
    <submittedName>
        <fullName evidence="2">Uncharacterized protein</fullName>
    </submittedName>
</protein>
<dbReference type="EMBL" id="CP029554">
    <property type="protein sequence ID" value="AXE33493.1"/>
    <property type="molecule type" value="Genomic_DNA"/>
</dbReference>
<evidence type="ECO:0000313" key="3">
    <source>
        <dbReference type="EMBL" id="AXE34289.1"/>
    </source>
</evidence>
<proteinExistence type="predicted"/>
<name>A0A344UDZ5_9NEIS</name>
<evidence type="ECO:0000313" key="2">
    <source>
        <dbReference type="EMBL" id="AXE33493.1"/>
    </source>
</evidence>
<dbReference type="KEGG" id="chrb:DK843_08270"/>